<accession>A0ABM8XPW1</accession>
<dbReference type="Gene3D" id="1.20.120.160">
    <property type="entry name" value="HPT domain"/>
    <property type="match status" value="1"/>
</dbReference>
<keyword evidence="2" id="KW-0597">Phosphoprotein</keyword>
<evidence type="ECO:0000256" key="2">
    <source>
        <dbReference type="PROSITE-ProRule" id="PRU00110"/>
    </source>
</evidence>
<gene>
    <name evidence="4" type="ORF">LMG32289_05089</name>
</gene>
<keyword evidence="1" id="KW-0902">Two-component regulatory system</keyword>
<dbReference type="EMBL" id="CAJZAG010000010">
    <property type="protein sequence ID" value="CAG9182312.1"/>
    <property type="molecule type" value="Genomic_DNA"/>
</dbReference>
<dbReference type="Pfam" id="PF01627">
    <property type="entry name" value="Hpt"/>
    <property type="match status" value="1"/>
</dbReference>
<keyword evidence="5" id="KW-1185">Reference proteome</keyword>
<dbReference type="InterPro" id="IPR036641">
    <property type="entry name" value="HPT_dom_sf"/>
</dbReference>
<reference evidence="4 5" key="1">
    <citation type="submission" date="2021-08" db="EMBL/GenBank/DDBJ databases">
        <authorList>
            <person name="Peeters C."/>
        </authorList>
    </citation>
    <scope>NUCLEOTIDE SEQUENCE [LARGE SCALE GENOMIC DNA]</scope>
    <source>
        <strain evidence="4 5">LMG 32289</strain>
    </source>
</reference>
<proteinExistence type="predicted"/>
<dbReference type="Proteomes" id="UP000706525">
    <property type="component" value="Unassembled WGS sequence"/>
</dbReference>
<feature type="domain" description="HPt" evidence="3">
    <location>
        <begin position="29"/>
        <end position="126"/>
    </location>
</feature>
<dbReference type="PROSITE" id="PS50894">
    <property type="entry name" value="HPT"/>
    <property type="match status" value="1"/>
</dbReference>
<protein>
    <recommendedName>
        <fullName evidence="3">HPt domain-containing protein</fullName>
    </recommendedName>
</protein>
<sequence length="157" mass="16787">MTTKNGIAVLPPAERAGLATVLANITRGDAALCRDLIDRLREAMAGDLAGLSHTAAVEDWLAAGRHVHRIKGSGGLTQCFALVAAAEHLEQALRRERIATIRRRLTAFVALAGDLHGELHRLAASFNSPFNESERIIHSAHVQETDCAGTLSVCTGY</sequence>
<organism evidence="4 5">
    <name type="scientific">Cupriavidus pampae</name>
    <dbReference type="NCBI Taxonomy" id="659251"/>
    <lineage>
        <taxon>Bacteria</taxon>
        <taxon>Pseudomonadati</taxon>
        <taxon>Pseudomonadota</taxon>
        <taxon>Betaproteobacteria</taxon>
        <taxon>Burkholderiales</taxon>
        <taxon>Burkholderiaceae</taxon>
        <taxon>Cupriavidus</taxon>
    </lineage>
</organism>
<evidence type="ECO:0000313" key="5">
    <source>
        <dbReference type="Proteomes" id="UP000706525"/>
    </source>
</evidence>
<dbReference type="InterPro" id="IPR008207">
    <property type="entry name" value="Sig_transdc_His_kin_Hpt_dom"/>
</dbReference>
<feature type="modified residue" description="Phosphohistidine" evidence="2">
    <location>
        <position position="68"/>
    </location>
</feature>
<dbReference type="SUPFAM" id="SSF47226">
    <property type="entry name" value="Histidine-containing phosphotransfer domain, HPT domain"/>
    <property type="match status" value="1"/>
</dbReference>
<evidence type="ECO:0000256" key="1">
    <source>
        <dbReference type="ARBA" id="ARBA00023012"/>
    </source>
</evidence>
<evidence type="ECO:0000259" key="3">
    <source>
        <dbReference type="PROSITE" id="PS50894"/>
    </source>
</evidence>
<name>A0ABM8XPW1_9BURK</name>
<dbReference type="RefSeq" id="WP_223993400.1">
    <property type="nucleotide sequence ID" value="NZ_CAJZAG010000010.1"/>
</dbReference>
<comment type="caution">
    <text evidence="4">The sequence shown here is derived from an EMBL/GenBank/DDBJ whole genome shotgun (WGS) entry which is preliminary data.</text>
</comment>
<evidence type="ECO:0000313" key="4">
    <source>
        <dbReference type="EMBL" id="CAG9182312.1"/>
    </source>
</evidence>